<evidence type="ECO:0000313" key="2">
    <source>
        <dbReference type="EMBL" id="KAF4642250.1"/>
    </source>
</evidence>
<sequence>MFEAEDRLRPYLVSSLVVDEQRCSLTAKQLGAVLDDHLEDRVEPLLLLQSLRAIQVHEQQLTHPQETAERNSTRCTERPYYLRRGRRPLAVDVERGGGDAHSLRDGFNCAPKHDACGVAAQLPDCGRRKRRQAERHAQSRVDELSQTNHDELVHHPKRYHGQRAETKHMPPFLPCQRALQRLRRRRRRSSANRGS</sequence>
<reference evidence="2 3" key="1">
    <citation type="submission" date="2020-03" db="EMBL/GenBank/DDBJ databases">
        <title>Genome sequence of Toxoplasma gondii RH-88 strain.</title>
        <authorList>
            <person name="Lorenzi H.A."/>
            <person name="Venepally P."/>
            <person name="Rozenberg A."/>
            <person name="Sibley D."/>
        </authorList>
    </citation>
    <scope>NUCLEOTIDE SEQUENCE [LARGE SCALE GENOMIC DNA]</scope>
    <source>
        <strain evidence="2 3">RH-88</strain>
    </source>
</reference>
<proteinExistence type="predicted"/>
<comment type="caution">
    <text evidence="2">The sequence shown here is derived from an EMBL/GenBank/DDBJ whole genome shotgun (WGS) entry which is preliminary data.</text>
</comment>
<accession>A0A7J6K5Z8</accession>
<name>A0A7J6K5Z8_TOXGO</name>
<evidence type="ECO:0000256" key="1">
    <source>
        <dbReference type="SAM" id="MobiDB-lite"/>
    </source>
</evidence>
<feature type="compositionally biased region" description="Basic and acidic residues" evidence="1">
    <location>
        <begin position="134"/>
        <end position="153"/>
    </location>
</feature>
<protein>
    <submittedName>
        <fullName evidence="2">Uncharacterized protein</fullName>
    </submittedName>
</protein>
<gene>
    <name evidence="2" type="ORF">TGRH88_080650</name>
</gene>
<dbReference type="EMBL" id="JAAUHK010000194">
    <property type="protein sequence ID" value="KAF4642250.1"/>
    <property type="molecule type" value="Genomic_DNA"/>
</dbReference>
<dbReference type="AlphaFoldDB" id="A0A7J6K5Z8"/>
<dbReference type="Proteomes" id="UP000557509">
    <property type="component" value="Unassembled WGS sequence"/>
</dbReference>
<feature type="region of interest" description="Disordered" evidence="1">
    <location>
        <begin position="125"/>
        <end position="153"/>
    </location>
</feature>
<organism evidence="2 3">
    <name type="scientific">Toxoplasma gondii</name>
    <dbReference type="NCBI Taxonomy" id="5811"/>
    <lineage>
        <taxon>Eukaryota</taxon>
        <taxon>Sar</taxon>
        <taxon>Alveolata</taxon>
        <taxon>Apicomplexa</taxon>
        <taxon>Conoidasida</taxon>
        <taxon>Coccidia</taxon>
        <taxon>Eucoccidiorida</taxon>
        <taxon>Eimeriorina</taxon>
        <taxon>Sarcocystidae</taxon>
        <taxon>Toxoplasma</taxon>
    </lineage>
</organism>
<evidence type="ECO:0000313" key="3">
    <source>
        <dbReference type="Proteomes" id="UP000557509"/>
    </source>
</evidence>
<keyword evidence="3" id="KW-1185">Reference proteome</keyword>